<organism evidence="1 2">
    <name type="scientific">Petralouisia muris</name>
    <dbReference type="NCBI Taxonomy" id="3032872"/>
    <lineage>
        <taxon>Bacteria</taxon>
        <taxon>Bacillati</taxon>
        <taxon>Bacillota</taxon>
        <taxon>Clostridia</taxon>
        <taxon>Lachnospirales</taxon>
        <taxon>Lachnospiraceae</taxon>
        <taxon>Petralouisia</taxon>
    </lineage>
</organism>
<dbReference type="Proteomes" id="UP000304953">
    <property type="component" value="Unassembled WGS sequence"/>
</dbReference>
<sequence length="65" mass="7438">MANTEDNRASRTKSKNKYNAKAYDRFSVVVPKGEMQEIDRAAKEQGYKSRNEFVIAAINEKRGVQ</sequence>
<evidence type="ECO:0000313" key="2">
    <source>
        <dbReference type="Proteomes" id="UP000304953"/>
    </source>
</evidence>
<comment type="caution">
    <text evidence="1">The sequence shown here is derived from an EMBL/GenBank/DDBJ whole genome shotgun (WGS) entry which is preliminary data.</text>
</comment>
<name>A0AC61RSB0_9FIRM</name>
<accession>A0AC61RSB0</accession>
<reference evidence="1" key="1">
    <citation type="submission" date="2019-04" db="EMBL/GenBank/DDBJ databases">
        <title>Microbes associate with the intestines of laboratory mice.</title>
        <authorList>
            <person name="Navarre W."/>
            <person name="Wong E."/>
            <person name="Huang K."/>
            <person name="Tropini C."/>
            <person name="Ng K."/>
            <person name="Yu B."/>
        </authorList>
    </citation>
    <scope>NUCLEOTIDE SEQUENCE</scope>
    <source>
        <strain evidence="1">NM01_1-7b</strain>
    </source>
</reference>
<dbReference type="EMBL" id="SRYA01000044">
    <property type="protein sequence ID" value="TGY93458.1"/>
    <property type="molecule type" value="Genomic_DNA"/>
</dbReference>
<keyword evidence="2" id="KW-1185">Reference proteome</keyword>
<proteinExistence type="predicted"/>
<protein>
    <submittedName>
        <fullName evidence="1">Uncharacterized protein</fullName>
    </submittedName>
</protein>
<evidence type="ECO:0000313" key="1">
    <source>
        <dbReference type="EMBL" id="TGY93458.1"/>
    </source>
</evidence>
<gene>
    <name evidence="1" type="ORF">E5329_18755</name>
</gene>